<accession>A0A7D5TB30</accession>
<protein>
    <recommendedName>
        <fullName evidence="2">Serine-tRNA synthetase type1 N-terminal domain-containing protein</fullName>
    </recommendedName>
</protein>
<keyword evidence="4" id="KW-1185">Reference proteome</keyword>
<keyword evidence="1" id="KW-0175">Coiled coil</keyword>
<dbReference type="AlphaFoldDB" id="A0A7D5TB30"/>
<dbReference type="GeneID" id="56081816"/>
<gene>
    <name evidence="3" type="ORF">HZS54_04465</name>
</gene>
<dbReference type="InterPro" id="IPR042103">
    <property type="entry name" value="SerRS_1_N_sf"/>
</dbReference>
<dbReference type="Pfam" id="PF02403">
    <property type="entry name" value="Seryl_tRNA_N"/>
    <property type="match status" value="1"/>
</dbReference>
<dbReference type="Gene3D" id="1.10.287.40">
    <property type="entry name" value="Serine-tRNA synthetase, tRNA binding domain"/>
    <property type="match status" value="1"/>
</dbReference>
<dbReference type="EMBL" id="CP058909">
    <property type="protein sequence ID" value="QLH80935.1"/>
    <property type="molecule type" value="Genomic_DNA"/>
</dbReference>
<dbReference type="OrthoDB" id="381947at2157"/>
<reference evidence="3 4" key="1">
    <citation type="submission" date="2020-07" db="EMBL/GenBank/DDBJ databases">
        <title>Halosimplex litoreum sp. nov. and Halosimplex rubrum sp. nov., isolated from different salt environments.</title>
        <authorList>
            <person name="Cui H."/>
        </authorList>
    </citation>
    <scope>NUCLEOTIDE SEQUENCE [LARGE SCALE GENOMIC DNA]</scope>
    <source>
        <strain evidence="3 4">R2</strain>
    </source>
</reference>
<organism evidence="3 4">
    <name type="scientific">Halosimplex pelagicum</name>
    <dbReference type="NCBI Taxonomy" id="869886"/>
    <lineage>
        <taxon>Archaea</taxon>
        <taxon>Methanobacteriati</taxon>
        <taxon>Methanobacteriota</taxon>
        <taxon>Stenosarchaea group</taxon>
        <taxon>Halobacteria</taxon>
        <taxon>Halobacteriales</taxon>
        <taxon>Haloarculaceae</taxon>
        <taxon>Halosimplex</taxon>
    </lineage>
</organism>
<proteinExistence type="predicted"/>
<feature type="domain" description="Serine-tRNA synthetase type1 N-terminal" evidence="2">
    <location>
        <begin position="23"/>
        <end position="105"/>
    </location>
</feature>
<dbReference type="KEGG" id="hpel:HZS54_04465"/>
<sequence length="119" mass="13433">MSETRTLERREDAIRVAVADDPSPEAVAELLALRSRKERLEDRIDEIRRERSLQADCIGELRFQGEDAAARTHEERMATLGEELTAVRERLETVETRIDRKLAVIAEPSAEDSGGSSTR</sequence>
<evidence type="ECO:0000256" key="1">
    <source>
        <dbReference type="SAM" id="Coils"/>
    </source>
</evidence>
<feature type="coiled-coil region" evidence="1">
    <location>
        <begin position="30"/>
        <end position="97"/>
    </location>
</feature>
<name>A0A7D5TB30_9EURY</name>
<dbReference type="Proteomes" id="UP000509346">
    <property type="component" value="Chromosome"/>
</dbReference>
<evidence type="ECO:0000313" key="3">
    <source>
        <dbReference type="EMBL" id="QLH80935.1"/>
    </source>
</evidence>
<evidence type="ECO:0000259" key="2">
    <source>
        <dbReference type="Pfam" id="PF02403"/>
    </source>
</evidence>
<dbReference type="InterPro" id="IPR015866">
    <property type="entry name" value="Ser-tRNA-synth_1_N"/>
</dbReference>
<dbReference type="RefSeq" id="WP_179920751.1">
    <property type="nucleotide sequence ID" value="NZ_CP058909.1"/>
</dbReference>
<evidence type="ECO:0000313" key="4">
    <source>
        <dbReference type="Proteomes" id="UP000509346"/>
    </source>
</evidence>